<keyword evidence="3" id="KW-0804">Transcription</keyword>
<gene>
    <name evidence="5" type="ORF">LCGC14_2287730</name>
</gene>
<organism evidence="5">
    <name type="scientific">marine sediment metagenome</name>
    <dbReference type="NCBI Taxonomy" id="412755"/>
    <lineage>
        <taxon>unclassified sequences</taxon>
        <taxon>metagenomes</taxon>
        <taxon>ecological metagenomes</taxon>
    </lineage>
</organism>
<evidence type="ECO:0000256" key="3">
    <source>
        <dbReference type="ARBA" id="ARBA00023163"/>
    </source>
</evidence>
<keyword evidence="1" id="KW-0805">Transcription regulation</keyword>
<dbReference type="InterPro" id="IPR036388">
    <property type="entry name" value="WH-like_DNA-bd_sf"/>
</dbReference>
<dbReference type="PANTHER" id="PTHR33204:SF18">
    <property type="entry name" value="TRANSCRIPTIONAL REGULATORY PROTEIN"/>
    <property type="match status" value="1"/>
</dbReference>
<dbReference type="InterPro" id="IPR002577">
    <property type="entry name" value="HTH_HxlR"/>
</dbReference>
<dbReference type="Pfam" id="PF01638">
    <property type="entry name" value="HxlR"/>
    <property type="match status" value="1"/>
</dbReference>
<dbReference type="SUPFAM" id="SSF46785">
    <property type="entry name" value="Winged helix' DNA-binding domain"/>
    <property type="match status" value="1"/>
</dbReference>
<dbReference type="EMBL" id="LAZR01031975">
    <property type="protein sequence ID" value="KKL52214.1"/>
    <property type="molecule type" value="Genomic_DNA"/>
</dbReference>
<dbReference type="AlphaFoldDB" id="A0A0F9CSN4"/>
<feature type="domain" description="HTH hxlR-type" evidence="4">
    <location>
        <begin position="15"/>
        <end position="114"/>
    </location>
</feature>
<reference evidence="5" key="1">
    <citation type="journal article" date="2015" name="Nature">
        <title>Complex archaea that bridge the gap between prokaryotes and eukaryotes.</title>
        <authorList>
            <person name="Spang A."/>
            <person name="Saw J.H."/>
            <person name="Jorgensen S.L."/>
            <person name="Zaremba-Niedzwiedzka K."/>
            <person name="Martijn J."/>
            <person name="Lind A.E."/>
            <person name="van Eijk R."/>
            <person name="Schleper C."/>
            <person name="Guy L."/>
            <person name="Ettema T.J."/>
        </authorList>
    </citation>
    <scope>NUCLEOTIDE SEQUENCE</scope>
</reference>
<name>A0A0F9CSN4_9ZZZZ</name>
<proteinExistence type="predicted"/>
<accession>A0A0F9CSN4</accession>
<sequence length="135" mass="15591">METDPTKPKDFMKNCPIDNTFKIIGKKFTIHIIRNMAMFGQTRFNQMIGSIEDVNPKTLSARLKEMEKSGLITRKVYDEAPIRVEYNLTKKGKDLQGILDQMAAFSMKHDPKKIFKDGKPHTYKQVFKKPVALLN</sequence>
<evidence type="ECO:0000256" key="2">
    <source>
        <dbReference type="ARBA" id="ARBA00023125"/>
    </source>
</evidence>
<evidence type="ECO:0000256" key="1">
    <source>
        <dbReference type="ARBA" id="ARBA00023015"/>
    </source>
</evidence>
<evidence type="ECO:0000259" key="4">
    <source>
        <dbReference type="PROSITE" id="PS51118"/>
    </source>
</evidence>
<dbReference type="InterPro" id="IPR036390">
    <property type="entry name" value="WH_DNA-bd_sf"/>
</dbReference>
<dbReference type="PANTHER" id="PTHR33204">
    <property type="entry name" value="TRANSCRIPTIONAL REGULATOR, MARR FAMILY"/>
    <property type="match status" value="1"/>
</dbReference>
<evidence type="ECO:0000313" key="5">
    <source>
        <dbReference type="EMBL" id="KKL52214.1"/>
    </source>
</evidence>
<dbReference type="GO" id="GO:0003677">
    <property type="term" value="F:DNA binding"/>
    <property type="evidence" value="ECO:0007669"/>
    <property type="project" value="UniProtKB-KW"/>
</dbReference>
<comment type="caution">
    <text evidence="5">The sequence shown here is derived from an EMBL/GenBank/DDBJ whole genome shotgun (WGS) entry which is preliminary data.</text>
</comment>
<protein>
    <recommendedName>
        <fullName evidence="4">HTH hxlR-type domain-containing protein</fullName>
    </recommendedName>
</protein>
<dbReference type="Gene3D" id="1.10.10.10">
    <property type="entry name" value="Winged helix-like DNA-binding domain superfamily/Winged helix DNA-binding domain"/>
    <property type="match status" value="1"/>
</dbReference>
<dbReference type="PROSITE" id="PS51118">
    <property type="entry name" value="HTH_HXLR"/>
    <property type="match status" value="1"/>
</dbReference>
<keyword evidence="2" id="KW-0238">DNA-binding</keyword>